<sequence>MGRIIASRSHLAFAKVCVNVPIDVVIPRFTTVMLRNGSLTSITINVPWMTLRCSFSNTFNHFENFYPKKVVVKKKVRKPIKVNSLSAAIVVAESAHSVFELSLSILEKGKAVGVSPAPPVSDVIVDNFVLFGSMSDGSDLVAVDPSFVASLNGHVTTTTQMDIEGYLRHYQESAKGVELCRKYFFLIAIYALNRSSKRRHLWTHLSEVNSVVGDADCCTSNMEEFSGFVSLLEVTNLGAQDLIQLVSDDEIETVIFSQENDKALGSDGFSALFFKIAWSIVGLDVLIVVDHFSLTSKLLSAFNATVIVLVPKFIIVVLRDMEVLNVFKGWIEACTTSSQFSISLNGGR</sequence>
<keyword evidence="1" id="KW-0695">RNA-directed DNA polymerase</keyword>
<reference evidence="2" key="1">
    <citation type="journal article" date="2019" name="Plant Biotechnol. J.">
        <title>Genome sequencing of the Australian wild diploid species Gossypium australe highlights disease resistance and delayed gland morphogenesis.</title>
        <authorList>
            <person name="Cai Y."/>
            <person name="Cai X."/>
            <person name="Wang Q."/>
            <person name="Wang P."/>
            <person name="Zhang Y."/>
            <person name="Cai C."/>
            <person name="Xu Y."/>
            <person name="Wang K."/>
            <person name="Zhou Z."/>
            <person name="Wang C."/>
            <person name="Geng S."/>
            <person name="Li B."/>
            <person name="Dong Q."/>
            <person name="Hou Y."/>
            <person name="Wang H."/>
            <person name="Ai P."/>
            <person name="Liu Z."/>
            <person name="Yi F."/>
            <person name="Sun M."/>
            <person name="An G."/>
            <person name="Cheng J."/>
            <person name="Zhang Y."/>
            <person name="Shi Q."/>
            <person name="Xie Y."/>
            <person name="Shi X."/>
            <person name="Chang Y."/>
            <person name="Huang F."/>
            <person name="Chen Y."/>
            <person name="Hong S."/>
            <person name="Mi L."/>
            <person name="Sun Q."/>
            <person name="Zhang L."/>
            <person name="Zhou B."/>
            <person name="Peng R."/>
            <person name="Zhang X."/>
            <person name="Liu F."/>
        </authorList>
    </citation>
    <scope>NUCLEOTIDE SEQUENCE [LARGE SCALE GENOMIC DNA]</scope>
    <source>
        <strain evidence="2">cv. PA1801</strain>
    </source>
</reference>
<evidence type="ECO:0000313" key="1">
    <source>
        <dbReference type="EMBL" id="KAA3482958.1"/>
    </source>
</evidence>
<dbReference type="Proteomes" id="UP000325315">
    <property type="component" value="Unassembled WGS sequence"/>
</dbReference>
<protein>
    <submittedName>
        <fullName evidence="1">Reverse transcriptase</fullName>
    </submittedName>
</protein>
<dbReference type="EMBL" id="SMMG02000002">
    <property type="protein sequence ID" value="KAA3482958.1"/>
    <property type="molecule type" value="Genomic_DNA"/>
</dbReference>
<keyword evidence="2" id="KW-1185">Reference proteome</keyword>
<keyword evidence="1" id="KW-0808">Transferase</keyword>
<comment type="caution">
    <text evidence="1">The sequence shown here is derived from an EMBL/GenBank/DDBJ whole genome shotgun (WGS) entry which is preliminary data.</text>
</comment>
<dbReference type="GO" id="GO:0003964">
    <property type="term" value="F:RNA-directed DNA polymerase activity"/>
    <property type="evidence" value="ECO:0007669"/>
    <property type="project" value="UniProtKB-KW"/>
</dbReference>
<dbReference type="OrthoDB" id="997591at2759"/>
<name>A0A5B6WNQ6_9ROSI</name>
<keyword evidence="1" id="KW-0548">Nucleotidyltransferase</keyword>
<organism evidence="1 2">
    <name type="scientific">Gossypium australe</name>
    <dbReference type="NCBI Taxonomy" id="47621"/>
    <lineage>
        <taxon>Eukaryota</taxon>
        <taxon>Viridiplantae</taxon>
        <taxon>Streptophyta</taxon>
        <taxon>Embryophyta</taxon>
        <taxon>Tracheophyta</taxon>
        <taxon>Spermatophyta</taxon>
        <taxon>Magnoliopsida</taxon>
        <taxon>eudicotyledons</taxon>
        <taxon>Gunneridae</taxon>
        <taxon>Pentapetalae</taxon>
        <taxon>rosids</taxon>
        <taxon>malvids</taxon>
        <taxon>Malvales</taxon>
        <taxon>Malvaceae</taxon>
        <taxon>Malvoideae</taxon>
        <taxon>Gossypium</taxon>
    </lineage>
</organism>
<gene>
    <name evidence="1" type="ORF">EPI10_005165</name>
</gene>
<accession>A0A5B6WNQ6</accession>
<dbReference type="AlphaFoldDB" id="A0A5B6WNQ6"/>
<proteinExistence type="predicted"/>
<evidence type="ECO:0000313" key="2">
    <source>
        <dbReference type="Proteomes" id="UP000325315"/>
    </source>
</evidence>